<dbReference type="HOGENOM" id="CLU_3355835_0_0_9"/>
<dbReference type="RefSeq" id="WP_014825343.1">
    <property type="nucleotide sequence ID" value="NC_018068.1"/>
</dbReference>
<dbReference type="STRING" id="646529.Desaci_0255"/>
<keyword evidence="3" id="KW-1185">Reference proteome</keyword>
<dbReference type="KEGG" id="dai:Desaci_0255"/>
<organism evidence="2 3">
    <name type="scientific">Desulfosporosinus acidiphilus (strain DSM 22704 / JCM 16185 / SJ4)</name>
    <dbReference type="NCBI Taxonomy" id="646529"/>
    <lineage>
        <taxon>Bacteria</taxon>
        <taxon>Bacillati</taxon>
        <taxon>Bacillota</taxon>
        <taxon>Clostridia</taxon>
        <taxon>Eubacteriales</taxon>
        <taxon>Desulfitobacteriaceae</taxon>
        <taxon>Desulfosporosinus</taxon>
    </lineage>
</organism>
<evidence type="ECO:0000313" key="3">
    <source>
        <dbReference type="Proteomes" id="UP000002892"/>
    </source>
</evidence>
<dbReference type="Proteomes" id="UP000002892">
    <property type="component" value="Chromosome"/>
</dbReference>
<reference evidence="2 3" key="1">
    <citation type="journal article" date="2012" name="J. Bacteriol.">
        <title>Complete genome sequences of Desulfosporosinus orientis DSM765T, Desulfosporosinus youngiae DSM17734T, Desulfosporosinus meridiei DSM13257T, and Desulfosporosinus acidiphilus DSM22704T.</title>
        <authorList>
            <person name="Pester M."/>
            <person name="Brambilla E."/>
            <person name="Alazard D."/>
            <person name="Rattei T."/>
            <person name="Weinmaier T."/>
            <person name="Han J."/>
            <person name="Lucas S."/>
            <person name="Lapidus A."/>
            <person name="Cheng J.F."/>
            <person name="Goodwin L."/>
            <person name="Pitluck S."/>
            <person name="Peters L."/>
            <person name="Ovchinnikova G."/>
            <person name="Teshima H."/>
            <person name="Detter J.C."/>
            <person name="Han C.S."/>
            <person name="Tapia R."/>
            <person name="Land M.L."/>
            <person name="Hauser L."/>
            <person name="Kyrpides N.C."/>
            <person name="Ivanova N.N."/>
            <person name="Pagani I."/>
            <person name="Huntmann M."/>
            <person name="Wei C.L."/>
            <person name="Davenport K.W."/>
            <person name="Daligault H."/>
            <person name="Chain P.S."/>
            <person name="Chen A."/>
            <person name="Mavromatis K."/>
            <person name="Markowitz V."/>
            <person name="Szeto E."/>
            <person name="Mikhailova N."/>
            <person name="Pati A."/>
            <person name="Wagner M."/>
            <person name="Woyke T."/>
            <person name="Ollivier B."/>
            <person name="Klenk H.P."/>
            <person name="Spring S."/>
            <person name="Loy A."/>
        </authorList>
    </citation>
    <scope>NUCLEOTIDE SEQUENCE [LARGE SCALE GENOMIC DNA]</scope>
    <source>
        <strain evidence="3">DSM 22704 / JCM 16185 / SJ4</strain>
    </source>
</reference>
<protein>
    <submittedName>
        <fullName evidence="2">Uncharacterized protein</fullName>
    </submittedName>
</protein>
<gene>
    <name evidence="2" type="ordered locus">Desaci_0255</name>
</gene>
<name>I4D0K4_DESAJ</name>
<dbReference type="EMBL" id="CP003639">
    <property type="protein sequence ID" value="AFM39328.1"/>
    <property type="molecule type" value="Genomic_DNA"/>
</dbReference>
<sequence length="41" mass="4501">MAKKTNNKSRKPDNTEKIPLPYDADKIGKDVAKGGVAKLLF</sequence>
<dbReference type="AlphaFoldDB" id="I4D0K4"/>
<feature type="region of interest" description="Disordered" evidence="1">
    <location>
        <begin position="1"/>
        <end position="24"/>
    </location>
</feature>
<evidence type="ECO:0000313" key="2">
    <source>
        <dbReference type="EMBL" id="AFM39328.1"/>
    </source>
</evidence>
<evidence type="ECO:0000256" key="1">
    <source>
        <dbReference type="SAM" id="MobiDB-lite"/>
    </source>
</evidence>
<accession>I4D0K4</accession>
<proteinExistence type="predicted"/>